<evidence type="ECO:0000313" key="7">
    <source>
        <dbReference type="Proteomes" id="UP000537592"/>
    </source>
</evidence>
<comment type="caution">
    <text evidence="6">The sequence shown here is derived from an EMBL/GenBank/DDBJ whole genome shotgun (WGS) entry which is preliminary data.</text>
</comment>
<dbReference type="SUPFAM" id="SSF53850">
    <property type="entry name" value="Periplasmic binding protein-like II"/>
    <property type="match status" value="1"/>
</dbReference>
<gene>
    <name evidence="6" type="ORF">FHS81_000593</name>
</gene>
<accession>A0A7W5Z2D1</accession>
<dbReference type="NCBIfam" id="TIGR01729">
    <property type="entry name" value="taurine_ABC_bnd"/>
    <property type="match status" value="1"/>
</dbReference>
<keyword evidence="7" id="KW-1185">Reference proteome</keyword>
<evidence type="ECO:0000259" key="5">
    <source>
        <dbReference type="SMART" id="SM00062"/>
    </source>
</evidence>
<dbReference type="InterPro" id="IPR015168">
    <property type="entry name" value="SsuA/THI5"/>
</dbReference>
<comment type="subcellular location">
    <subcellularLocation>
        <location evidence="1">Periplasm</location>
    </subcellularLocation>
</comment>
<dbReference type="GO" id="GO:0042597">
    <property type="term" value="C:periplasmic space"/>
    <property type="evidence" value="ECO:0007669"/>
    <property type="project" value="UniProtKB-SubCell"/>
</dbReference>
<evidence type="ECO:0000313" key="6">
    <source>
        <dbReference type="EMBL" id="MBB3808539.1"/>
    </source>
</evidence>
<sequence>MKITKSLLKMGLALAFGGAAFAAHAADLTVGYQTIPTPSHVAQADGLYEKATGAKIDWRKFDGGAEVINAVASGNVQIAYLGSSPFAAAINRKLPIEAFLIAAELGTSEELVVRNGSGIEKPEDLVGKKIATPFASTSHYSLLAALKHWGVDAKQVNIINLTPANIAAAWSRGDIDGAYTWDPALSKAKESGKVLISSGELAKLGAPTFDVWLVRKDFAEKHPEVVAKFAEVTLQSLADYTKDPVAWVTNKDNIDKLVRLTGATEVEIPNVLSGSIFLNPDQQIEKLGQPTIDALTQTSAFLKEQGRIDEVLPSYAEYTTPKHVEAAAKN</sequence>
<dbReference type="PANTHER" id="PTHR30024">
    <property type="entry name" value="ALIPHATIC SULFONATES-BINDING PROTEIN-RELATED"/>
    <property type="match status" value="1"/>
</dbReference>
<keyword evidence="3 4" id="KW-0732">Signal</keyword>
<dbReference type="Gene3D" id="3.40.190.10">
    <property type="entry name" value="Periplasmic binding protein-like II"/>
    <property type="match status" value="2"/>
</dbReference>
<dbReference type="InterPro" id="IPR010068">
    <property type="entry name" value="Peri-bd_TauA"/>
</dbReference>
<evidence type="ECO:0000256" key="2">
    <source>
        <dbReference type="ARBA" id="ARBA00010742"/>
    </source>
</evidence>
<dbReference type="SMART" id="SM00062">
    <property type="entry name" value="PBPb"/>
    <property type="match status" value="1"/>
</dbReference>
<feature type="chain" id="PRO_5031249530" evidence="4">
    <location>
        <begin position="26"/>
        <end position="330"/>
    </location>
</feature>
<dbReference type="EMBL" id="JACICC010000001">
    <property type="protein sequence ID" value="MBB3808539.1"/>
    <property type="molecule type" value="Genomic_DNA"/>
</dbReference>
<dbReference type="GO" id="GO:0042918">
    <property type="term" value="P:alkanesulfonate transmembrane transport"/>
    <property type="evidence" value="ECO:0007669"/>
    <property type="project" value="TreeGrafter"/>
</dbReference>
<dbReference type="InterPro" id="IPR001638">
    <property type="entry name" value="Solute-binding_3/MltF_N"/>
</dbReference>
<dbReference type="Proteomes" id="UP000537592">
    <property type="component" value="Unassembled WGS sequence"/>
</dbReference>
<dbReference type="Pfam" id="PF09084">
    <property type="entry name" value="NMT1"/>
    <property type="match status" value="1"/>
</dbReference>
<name>A0A7W5Z2D1_9HYPH</name>
<dbReference type="PANTHER" id="PTHR30024:SF47">
    <property type="entry name" value="TAURINE-BINDING PERIPLASMIC PROTEIN"/>
    <property type="match status" value="1"/>
</dbReference>
<dbReference type="AlphaFoldDB" id="A0A7W5Z2D1"/>
<evidence type="ECO:0000256" key="4">
    <source>
        <dbReference type="SAM" id="SignalP"/>
    </source>
</evidence>
<evidence type="ECO:0000256" key="1">
    <source>
        <dbReference type="ARBA" id="ARBA00004418"/>
    </source>
</evidence>
<organism evidence="6 7">
    <name type="scientific">Pseudochelatococcus contaminans</name>
    <dbReference type="NCBI Taxonomy" id="1538103"/>
    <lineage>
        <taxon>Bacteria</taxon>
        <taxon>Pseudomonadati</taxon>
        <taxon>Pseudomonadota</taxon>
        <taxon>Alphaproteobacteria</taxon>
        <taxon>Hyphomicrobiales</taxon>
        <taxon>Chelatococcaceae</taxon>
        <taxon>Pseudochelatococcus</taxon>
    </lineage>
</organism>
<comment type="similarity">
    <text evidence="2">Belongs to the bacterial solute-binding protein SsuA/TauA family.</text>
</comment>
<reference evidence="6 7" key="1">
    <citation type="submission" date="2020-08" db="EMBL/GenBank/DDBJ databases">
        <title>Genomic Encyclopedia of Type Strains, Phase IV (KMG-IV): sequencing the most valuable type-strain genomes for metagenomic binning, comparative biology and taxonomic classification.</title>
        <authorList>
            <person name="Goeker M."/>
        </authorList>
    </citation>
    <scope>NUCLEOTIDE SEQUENCE [LARGE SCALE GENOMIC DNA]</scope>
    <source>
        <strain evidence="6 7">DSM 28760</strain>
    </source>
</reference>
<proteinExistence type="inferred from homology"/>
<protein>
    <submittedName>
        <fullName evidence="6">Taurine transport system substrate-binding protein</fullName>
    </submittedName>
</protein>
<dbReference type="CDD" id="cd13560">
    <property type="entry name" value="PBP2_taurine"/>
    <property type="match status" value="1"/>
</dbReference>
<feature type="domain" description="Solute-binding protein family 3/N-terminal" evidence="5">
    <location>
        <begin position="27"/>
        <end position="251"/>
    </location>
</feature>
<evidence type="ECO:0000256" key="3">
    <source>
        <dbReference type="ARBA" id="ARBA00022729"/>
    </source>
</evidence>
<feature type="signal peptide" evidence="4">
    <location>
        <begin position="1"/>
        <end position="25"/>
    </location>
</feature>